<name>A0A0R2CMQ2_9LACO</name>
<dbReference type="EC" id="2.4.2.52" evidence="7"/>
<dbReference type="InterPro" id="IPR017551">
    <property type="entry name" value="TriPribosyl-deP-CoA_syn_CitG"/>
</dbReference>
<gene>
    <name evidence="7" type="primary">citG</name>
    <name evidence="8" type="ORF">FC80_GL001698</name>
</gene>
<dbReference type="Pfam" id="PF01874">
    <property type="entry name" value="CitG"/>
    <property type="match status" value="1"/>
</dbReference>
<keyword evidence="5 7" id="KW-0067">ATP-binding</keyword>
<sequence>MYGYLEGGIKVELSDVLGIREWRQNYQNNLENQFPKNVVVSVKLNIPGEVKNSQVLKKILLDGWMELKSQFEEQNEQLLFLRLILDRITGPEALAVLTGTIMEIKKQAINFEESFKLGRLFDVDVMSKDDKGYQLSRTQLGFEPRKCLVCNNNAKYCVKEQKHSIEEVQMAISSYIKKSEQREEIKFDLSQMAVSALLYEVVTTPKPGLVDPASSGSHQDMDVFTFIESAQALHPYFVAAQKIGNEFLGDNLSQMFNELRRVGVIAEKRMYLATNGINTHKGAIFSLGILVCATAYLQKNETFSRKELANTIIKMVRNLLEDDFQYLKQKPSEQLSAGEIQYLKYKKTGIRGEAVAGYPAVLKVGLPFLQKTTGSLNQRLVDTLMYIAANVSDSNLIKRAGTVEVVDEIKKWSKAYFKKGGSKTVAGINYLKELDQLFIQRNLSLGGSADLLILTVFLGKVEGII</sequence>
<dbReference type="PATRIC" id="fig|1423729.3.peg.1724"/>
<protein>
    <recommendedName>
        <fullName evidence="7">Probable 2-(5''-triphosphoribosyl)-3'-dephosphocoenzyme-A synthase</fullName>
        <shortName evidence="7">2-(5''-triphosphoribosyl)-3'-dephospho-CoA synthase</shortName>
        <ecNumber evidence="7">2.4.2.52</ecNumber>
    </recommendedName>
</protein>
<evidence type="ECO:0000313" key="9">
    <source>
        <dbReference type="Proteomes" id="UP000051131"/>
    </source>
</evidence>
<evidence type="ECO:0000256" key="3">
    <source>
        <dbReference type="ARBA" id="ARBA00022695"/>
    </source>
</evidence>
<dbReference type="NCBIfam" id="NF002315">
    <property type="entry name" value="PRK01237.1"/>
    <property type="match status" value="1"/>
</dbReference>
<dbReference type="Gene3D" id="1.10.4200.10">
    <property type="entry name" value="Triphosphoribosyl-dephospho-CoA protein"/>
    <property type="match status" value="1"/>
</dbReference>
<comment type="caution">
    <text evidence="8">The sequence shown here is derived from an EMBL/GenBank/DDBJ whole genome shotgun (WGS) entry which is preliminary data.</text>
</comment>
<dbReference type="InterPro" id="IPR002736">
    <property type="entry name" value="CitG"/>
</dbReference>
<dbReference type="Pfam" id="PF03802">
    <property type="entry name" value="CitX"/>
    <property type="match status" value="1"/>
</dbReference>
<accession>A0A0R2CMQ2</accession>
<dbReference type="GO" id="GO:0046917">
    <property type="term" value="F:triphosphoribosyl-dephospho-CoA synthase activity"/>
    <property type="evidence" value="ECO:0007669"/>
    <property type="project" value="UniProtKB-UniRule"/>
</dbReference>
<evidence type="ECO:0000313" key="8">
    <source>
        <dbReference type="EMBL" id="KRM92759.1"/>
    </source>
</evidence>
<dbReference type="GO" id="GO:0051191">
    <property type="term" value="P:prosthetic group biosynthetic process"/>
    <property type="evidence" value="ECO:0007669"/>
    <property type="project" value="InterPro"/>
</dbReference>
<comment type="similarity">
    <text evidence="7">Belongs to the CitG/MdcB family.</text>
</comment>
<dbReference type="GO" id="GO:0050519">
    <property type="term" value="F:holo-citrate lyase synthase activity"/>
    <property type="evidence" value="ECO:0007669"/>
    <property type="project" value="UniProtKB-EC"/>
</dbReference>
<dbReference type="InterPro" id="IPR005551">
    <property type="entry name" value="CitX"/>
</dbReference>
<keyword evidence="3" id="KW-0548">Nucleotidyltransferase</keyword>
<dbReference type="HAMAP" id="MF_00397">
    <property type="entry name" value="CitG"/>
    <property type="match status" value="1"/>
</dbReference>
<dbReference type="GO" id="GO:0005524">
    <property type="term" value="F:ATP binding"/>
    <property type="evidence" value="ECO:0007669"/>
    <property type="project" value="UniProtKB-KW"/>
</dbReference>
<dbReference type="Proteomes" id="UP000051131">
    <property type="component" value="Unassembled WGS sequence"/>
</dbReference>
<dbReference type="NCBIfam" id="TIGR03125">
    <property type="entry name" value="citrate_citG"/>
    <property type="match status" value="1"/>
</dbReference>
<dbReference type="EMBL" id="AYZE01000005">
    <property type="protein sequence ID" value="KRM92759.1"/>
    <property type="molecule type" value="Genomic_DNA"/>
</dbReference>
<dbReference type="AlphaFoldDB" id="A0A0R2CMQ2"/>
<reference evidence="8 9" key="1">
    <citation type="journal article" date="2015" name="Genome Announc.">
        <title>Expanding the biotechnology potential of lactobacilli through comparative genomics of 213 strains and associated genera.</title>
        <authorList>
            <person name="Sun Z."/>
            <person name="Harris H.M."/>
            <person name="McCann A."/>
            <person name="Guo C."/>
            <person name="Argimon S."/>
            <person name="Zhang W."/>
            <person name="Yang X."/>
            <person name="Jeffery I.B."/>
            <person name="Cooney J.C."/>
            <person name="Kagawa T.F."/>
            <person name="Liu W."/>
            <person name="Song Y."/>
            <person name="Salvetti E."/>
            <person name="Wrobel A."/>
            <person name="Rasinkangas P."/>
            <person name="Parkhill J."/>
            <person name="Rea M.C."/>
            <person name="O'Sullivan O."/>
            <person name="Ritari J."/>
            <person name="Douillard F.P."/>
            <person name="Paul Ross R."/>
            <person name="Yang R."/>
            <person name="Briner A.E."/>
            <person name="Felis G.E."/>
            <person name="de Vos W.M."/>
            <person name="Barrangou R."/>
            <person name="Klaenhammer T.R."/>
            <person name="Caufield P.W."/>
            <person name="Cui Y."/>
            <person name="Zhang H."/>
            <person name="O'Toole P.W."/>
        </authorList>
    </citation>
    <scope>NUCLEOTIDE SEQUENCE [LARGE SCALE GENOMIC DNA]</scope>
    <source>
        <strain evidence="8 9">DSM 21116</strain>
    </source>
</reference>
<dbReference type="PANTHER" id="PTHR30201:SF2">
    <property type="entry name" value="2-(5''-TRIPHOSPHORIBOSYL)-3'-DEPHOSPHOCOENZYME-A SYNTHASE"/>
    <property type="match status" value="1"/>
</dbReference>
<evidence type="ECO:0000256" key="4">
    <source>
        <dbReference type="ARBA" id="ARBA00022741"/>
    </source>
</evidence>
<evidence type="ECO:0000256" key="5">
    <source>
        <dbReference type="ARBA" id="ARBA00022840"/>
    </source>
</evidence>
<evidence type="ECO:0000256" key="1">
    <source>
        <dbReference type="ARBA" id="ARBA00001210"/>
    </source>
</evidence>
<dbReference type="PANTHER" id="PTHR30201">
    <property type="entry name" value="TRIPHOSPHORIBOSYL-DEPHOSPHO-COA SYNTHASE"/>
    <property type="match status" value="1"/>
</dbReference>
<dbReference type="STRING" id="1423729.FC80_GL001698"/>
<dbReference type="OrthoDB" id="114886at2"/>
<proteinExistence type="inferred from homology"/>
<dbReference type="RefSeq" id="WP_057828353.1">
    <property type="nucleotide sequence ID" value="NZ_AYZE01000005.1"/>
</dbReference>
<evidence type="ECO:0000256" key="6">
    <source>
        <dbReference type="ARBA" id="ARBA00048574"/>
    </source>
</evidence>
<comment type="catalytic activity">
    <reaction evidence="6">
        <text>apo-[citrate lyase ACP] + 2'-(5''-triphospho-alpha-D-ribosyl)-3'-dephospho-CoA = holo-[citrate lyase ACP] + diphosphate</text>
        <dbReference type="Rhea" id="RHEA:16333"/>
        <dbReference type="Rhea" id="RHEA-COMP:10157"/>
        <dbReference type="Rhea" id="RHEA-COMP:10158"/>
        <dbReference type="ChEBI" id="CHEBI:29999"/>
        <dbReference type="ChEBI" id="CHEBI:33019"/>
        <dbReference type="ChEBI" id="CHEBI:61378"/>
        <dbReference type="ChEBI" id="CHEBI:82683"/>
        <dbReference type="EC" id="2.7.7.61"/>
    </reaction>
</comment>
<evidence type="ECO:0000256" key="7">
    <source>
        <dbReference type="HAMAP-Rule" id="MF_00397"/>
    </source>
</evidence>
<organism evidence="8 9">
    <name type="scientific">Liquorilactobacillus cacaonum DSM 21116</name>
    <dbReference type="NCBI Taxonomy" id="1423729"/>
    <lineage>
        <taxon>Bacteria</taxon>
        <taxon>Bacillati</taxon>
        <taxon>Bacillota</taxon>
        <taxon>Bacilli</taxon>
        <taxon>Lactobacillales</taxon>
        <taxon>Lactobacillaceae</taxon>
        <taxon>Liquorilactobacillus</taxon>
    </lineage>
</organism>
<comment type="catalytic activity">
    <reaction evidence="1 7">
        <text>3'-dephospho-CoA + ATP = 2'-(5''-triphospho-alpha-D-ribosyl)-3'-dephospho-CoA + adenine</text>
        <dbReference type="Rhea" id="RHEA:15117"/>
        <dbReference type="ChEBI" id="CHEBI:16708"/>
        <dbReference type="ChEBI" id="CHEBI:30616"/>
        <dbReference type="ChEBI" id="CHEBI:57328"/>
        <dbReference type="ChEBI" id="CHEBI:61378"/>
        <dbReference type="EC" id="2.4.2.52"/>
    </reaction>
</comment>
<keyword evidence="9" id="KW-1185">Reference proteome</keyword>
<dbReference type="NCBIfam" id="TIGR03124">
    <property type="entry name" value="citrate_citX"/>
    <property type="match status" value="1"/>
</dbReference>
<keyword evidence="2 7" id="KW-0808">Transferase</keyword>
<keyword evidence="4 7" id="KW-0547">Nucleotide-binding</keyword>
<evidence type="ECO:0000256" key="2">
    <source>
        <dbReference type="ARBA" id="ARBA00022679"/>
    </source>
</evidence>